<evidence type="ECO:0000256" key="3">
    <source>
        <dbReference type="SAM" id="MobiDB-lite"/>
    </source>
</evidence>
<evidence type="ECO:0000256" key="1">
    <source>
        <dbReference type="ARBA" id="ARBA00006096"/>
    </source>
</evidence>
<dbReference type="PANTHER" id="PTHR30023">
    <property type="entry name" value="D-ALANYL-D-ALANINE CARBOXYPEPTIDASE"/>
    <property type="match status" value="1"/>
</dbReference>
<reference evidence="4 5" key="1">
    <citation type="submission" date="2019-07" db="EMBL/GenBank/DDBJ databases">
        <title>Whole genome shotgun sequence of Brevifollis gellanilyticus NBRC 108608.</title>
        <authorList>
            <person name="Hosoyama A."/>
            <person name="Uohara A."/>
            <person name="Ohji S."/>
            <person name="Ichikawa N."/>
        </authorList>
    </citation>
    <scope>NUCLEOTIDE SEQUENCE [LARGE SCALE GENOMIC DNA]</scope>
    <source>
        <strain evidence="4 5">NBRC 108608</strain>
    </source>
</reference>
<dbReference type="InterPro" id="IPR000667">
    <property type="entry name" value="Peptidase_S13"/>
</dbReference>
<evidence type="ECO:0000256" key="2">
    <source>
        <dbReference type="ARBA" id="ARBA00022801"/>
    </source>
</evidence>
<gene>
    <name evidence="4" type="ORF">BGE01nite_52600</name>
</gene>
<dbReference type="Pfam" id="PF02113">
    <property type="entry name" value="Peptidase_S13"/>
    <property type="match status" value="1"/>
</dbReference>
<keyword evidence="5" id="KW-1185">Reference proteome</keyword>
<dbReference type="PRINTS" id="PR00922">
    <property type="entry name" value="DADACBPTASE3"/>
</dbReference>
<name>A0A512MGX0_9BACT</name>
<evidence type="ECO:0000313" key="4">
    <source>
        <dbReference type="EMBL" id="GEP45969.1"/>
    </source>
</evidence>
<dbReference type="Gene3D" id="3.50.80.20">
    <property type="entry name" value="D-Ala-D-Ala carboxypeptidase C, peptidase S13"/>
    <property type="match status" value="1"/>
</dbReference>
<dbReference type="InterPro" id="IPR012338">
    <property type="entry name" value="Beta-lactam/transpept-like"/>
</dbReference>
<dbReference type="NCBIfam" id="TIGR00666">
    <property type="entry name" value="PBP4"/>
    <property type="match status" value="1"/>
</dbReference>
<comment type="similarity">
    <text evidence="1">Belongs to the peptidase S13 family.</text>
</comment>
<organism evidence="4 5">
    <name type="scientific">Brevifollis gellanilyticus</name>
    <dbReference type="NCBI Taxonomy" id="748831"/>
    <lineage>
        <taxon>Bacteria</taxon>
        <taxon>Pseudomonadati</taxon>
        <taxon>Verrucomicrobiota</taxon>
        <taxon>Verrucomicrobiia</taxon>
        <taxon>Verrucomicrobiales</taxon>
        <taxon>Verrucomicrobiaceae</taxon>
    </lineage>
</organism>
<dbReference type="SUPFAM" id="SSF56601">
    <property type="entry name" value="beta-lactamase/transpeptidase-like"/>
    <property type="match status" value="1"/>
</dbReference>
<protein>
    <submittedName>
        <fullName evidence="4">D-alanyl-D-alanine carboxypeptidase</fullName>
    </submittedName>
</protein>
<keyword evidence="4" id="KW-0121">Carboxypeptidase</keyword>
<evidence type="ECO:0000313" key="5">
    <source>
        <dbReference type="Proteomes" id="UP000321577"/>
    </source>
</evidence>
<feature type="region of interest" description="Disordered" evidence="3">
    <location>
        <begin position="45"/>
        <end position="71"/>
    </location>
</feature>
<dbReference type="EMBL" id="BKAG01000065">
    <property type="protein sequence ID" value="GEP45969.1"/>
    <property type="molecule type" value="Genomic_DNA"/>
</dbReference>
<proteinExistence type="inferred from homology"/>
<dbReference type="GO" id="GO:0000270">
    <property type="term" value="P:peptidoglycan metabolic process"/>
    <property type="evidence" value="ECO:0007669"/>
    <property type="project" value="TreeGrafter"/>
</dbReference>
<dbReference type="GO" id="GO:0004185">
    <property type="term" value="F:serine-type carboxypeptidase activity"/>
    <property type="evidence" value="ECO:0007669"/>
    <property type="project" value="InterPro"/>
</dbReference>
<comment type="caution">
    <text evidence="4">The sequence shown here is derived from an EMBL/GenBank/DDBJ whole genome shotgun (WGS) entry which is preliminary data.</text>
</comment>
<dbReference type="Proteomes" id="UP000321577">
    <property type="component" value="Unassembled WGS sequence"/>
</dbReference>
<dbReference type="RefSeq" id="WP_146855402.1">
    <property type="nucleotide sequence ID" value="NZ_BKAG01000065.1"/>
</dbReference>
<dbReference type="AlphaFoldDB" id="A0A512MGX0"/>
<dbReference type="GO" id="GO:0006508">
    <property type="term" value="P:proteolysis"/>
    <property type="evidence" value="ECO:0007669"/>
    <property type="project" value="InterPro"/>
</dbReference>
<sequence>MVKNVIILLLASALAALLWVNRHSSTPPAEVPVVITTAPAPIVPQPLPPAPTPAVPAPPPPAPLTPEPPPKHPITQLLDEARTKPGLEGAAIGFCLLDEQGKIIVEQQSRTAFIPASSLKTVTTATALEKWGPDHRIETRLMASAPIQQGVIKGDVVIVGGADPMLKLTDLQSWVKTLKERGLKRITGRILGDGRLFSGSIYDDFWNWGDIGNGYGSSVAGLNLEHNRFIALFNPADAVGKPAIWLGAQPDVPGITWRNETITGEKGSGDGVVIHGGERARVIHLRGTVPMGRPTFHVLGAVPDPELFAAHWFREALLEAEIEVAGKAAPVGDVKAGEIELLKHHSPPLKDIITSIHATSDNHETECLFRLLGVQEGKSPDQVVREHWQASGLEFQGLRMEDGCGLARADFITPHDLAMLQYLVGIGRQGVVYRESLLTKEHLRWKGGAMSGVRSTTGFLTTKSGRELAFAYMVNHYADSGAVSALREALLKAMGDL</sequence>
<dbReference type="OrthoDB" id="9802627at2"/>
<dbReference type="PANTHER" id="PTHR30023:SF0">
    <property type="entry name" value="PENICILLIN-SENSITIVE CARBOXYPEPTIDASE A"/>
    <property type="match status" value="1"/>
</dbReference>
<keyword evidence="2" id="KW-0378">Hydrolase</keyword>
<keyword evidence="4" id="KW-0645">Protease</keyword>
<dbReference type="Gene3D" id="3.40.710.10">
    <property type="entry name" value="DD-peptidase/beta-lactamase superfamily"/>
    <property type="match status" value="1"/>
</dbReference>
<accession>A0A512MGX0</accession>